<evidence type="ECO:0000256" key="2">
    <source>
        <dbReference type="SAM" id="SignalP"/>
    </source>
</evidence>
<dbReference type="RefSeq" id="XP_020063748.1">
    <property type="nucleotide sequence ID" value="XM_020207835.1"/>
</dbReference>
<feature type="signal peptide" evidence="2">
    <location>
        <begin position="1"/>
        <end position="18"/>
    </location>
</feature>
<feature type="compositionally biased region" description="Low complexity" evidence="1">
    <location>
        <begin position="47"/>
        <end position="61"/>
    </location>
</feature>
<name>A0A1E4SGM0_9ASCO</name>
<dbReference type="GeneID" id="30981972"/>
<feature type="chain" id="PRO_5009162791" evidence="2">
    <location>
        <begin position="19"/>
        <end position="112"/>
    </location>
</feature>
<dbReference type="AlphaFoldDB" id="A0A1E4SGM0"/>
<accession>A0A1E4SGM0</accession>
<sequence>MQFSTVALFAVVAAAVQADVVTKTEQSSTLVTITSCAEDVTDCPARHATAAPAPAPSKEAPAPAPAPYNNNTVTSSAAHTLAPANVTSWENAGAKNYAVGFAALAAGALLAL</sequence>
<evidence type="ECO:0000313" key="3">
    <source>
        <dbReference type="EMBL" id="ODV78626.1"/>
    </source>
</evidence>
<reference evidence="4" key="1">
    <citation type="submission" date="2016-05" db="EMBL/GenBank/DDBJ databases">
        <title>Comparative genomics of biotechnologically important yeasts.</title>
        <authorList>
            <consortium name="DOE Joint Genome Institute"/>
            <person name="Riley R."/>
            <person name="Haridas S."/>
            <person name="Wolfe K.H."/>
            <person name="Lopes M.R."/>
            <person name="Hittinger C.T."/>
            <person name="Goker M."/>
            <person name="Salamov A."/>
            <person name="Wisecaver J."/>
            <person name="Long T.M."/>
            <person name="Aerts A.L."/>
            <person name="Barry K."/>
            <person name="Choi C."/>
            <person name="Clum A."/>
            <person name="Coughlan A.Y."/>
            <person name="Deshpande S."/>
            <person name="Douglass A.P."/>
            <person name="Hanson S.J."/>
            <person name="Klenk H.-P."/>
            <person name="Labutti K."/>
            <person name="Lapidus A."/>
            <person name="Lindquist E."/>
            <person name="Lipzen A."/>
            <person name="Meier-Kolthoff J.P."/>
            <person name="Ohm R.A."/>
            <person name="Otillar R.P."/>
            <person name="Pangilinan J."/>
            <person name="Peng Y."/>
            <person name="Rokas A."/>
            <person name="Rosa C.A."/>
            <person name="Scheuner C."/>
            <person name="Sibirny A.A."/>
            <person name="Slot J.C."/>
            <person name="Stielow J.B."/>
            <person name="Sun H."/>
            <person name="Kurtzman C.P."/>
            <person name="Blackwell M."/>
            <person name="Grigoriev I.V."/>
            <person name="Jeffries T.W."/>
        </authorList>
    </citation>
    <scope>NUCLEOTIDE SEQUENCE [LARGE SCALE GENOMIC DNA]</scope>
    <source>
        <strain evidence="4">NRRL Y-17324</strain>
    </source>
</reference>
<keyword evidence="2" id="KW-0732">Signal</keyword>
<proteinExistence type="predicted"/>
<evidence type="ECO:0000256" key="1">
    <source>
        <dbReference type="SAM" id="MobiDB-lite"/>
    </source>
</evidence>
<keyword evidence="4" id="KW-1185">Reference proteome</keyword>
<dbReference type="EMBL" id="KV453913">
    <property type="protein sequence ID" value="ODV78626.1"/>
    <property type="molecule type" value="Genomic_DNA"/>
</dbReference>
<gene>
    <name evidence="3" type="ORF">CANTADRAFT_26655</name>
</gene>
<dbReference type="Proteomes" id="UP000094285">
    <property type="component" value="Unassembled WGS sequence"/>
</dbReference>
<organism evidence="3 4">
    <name type="scientific">Suhomyces tanzawaensis NRRL Y-17324</name>
    <dbReference type="NCBI Taxonomy" id="984487"/>
    <lineage>
        <taxon>Eukaryota</taxon>
        <taxon>Fungi</taxon>
        <taxon>Dikarya</taxon>
        <taxon>Ascomycota</taxon>
        <taxon>Saccharomycotina</taxon>
        <taxon>Pichiomycetes</taxon>
        <taxon>Debaryomycetaceae</taxon>
        <taxon>Suhomyces</taxon>
    </lineage>
</organism>
<feature type="region of interest" description="Disordered" evidence="1">
    <location>
        <begin position="47"/>
        <end position="73"/>
    </location>
</feature>
<evidence type="ECO:0000313" key="4">
    <source>
        <dbReference type="Proteomes" id="UP000094285"/>
    </source>
</evidence>
<protein>
    <submittedName>
        <fullName evidence="3">Uncharacterized protein</fullName>
    </submittedName>
</protein>